<organism evidence="4 5">
    <name type="scientific">Entomortierella chlamydospora</name>
    <dbReference type="NCBI Taxonomy" id="101097"/>
    <lineage>
        <taxon>Eukaryota</taxon>
        <taxon>Fungi</taxon>
        <taxon>Fungi incertae sedis</taxon>
        <taxon>Mucoromycota</taxon>
        <taxon>Mortierellomycotina</taxon>
        <taxon>Mortierellomycetes</taxon>
        <taxon>Mortierellales</taxon>
        <taxon>Mortierellaceae</taxon>
        <taxon>Entomortierella</taxon>
    </lineage>
</organism>
<dbReference type="Proteomes" id="UP000703661">
    <property type="component" value="Unassembled WGS sequence"/>
</dbReference>
<dbReference type="InterPro" id="IPR001680">
    <property type="entry name" value="WD40_rpt"/>
</dbReference>
<comment type="caution">
    <text evidence="4">The sequence shown here is derived from an EMBL/GenBank/DDBJ whole genome shotgun (WGS) entry which is preliminary data.</text>
</comment>
<dbReference type="PROSITE" id="PS00678">
    <property type="entry name" value="WD_REPEATS_1"/>
    <property type="match status" value="1"/>
</dbReference>
<evidence type="ECO:0000256" key="3">
    <source>
        <dbReference type="PROSITE-ProRule" id="PRU00221"/>
    </source>
</evidence>
<accession>A0A9P6MWW7</accession>
<name>A0A9P6MWW7_9FUNG</name>
<evidence type="ECO:0008006" key="6">
    <source>
        <dbReference type="Google" id="ProtNLM"/>
    </source>
</evidence>
<keyword evidence="2" id="KW-0677">Repeat</keyword>
<dbReference type="Gene3D" id="2.130.10.10">
    <property type="entry name" value="YVTN repeat-like/Quinoprotein amine dehydrogenase"/>
    <property type="match status" value="1"/>
</dbReference>
<gene>
    <name evidence="4" type="ORF">BGZ80_009092</name>
</gene>
<keyword evidence="5" id="KW-1185">Reference proteome</keyword>
<evidence type="ECO:0000256" key="1">
    <source>
        <dbReference type="ARBA" id="ARBA00022574"/>
    </source>
</evidence>
<proteinExistence type="predicted"/>
<dbReference type="SMART" id="SM00320">
    <property type="entry name" value="WD40"/>
    <property type="match status" value="6"/>
</dbReference>
<dbReference type="InterPro" id="IPR036322">
    <property type="entry name" value="WD40_repeat_dom_sf"/>
</dbReference>
<keyword evidence="1 3" id="KW-0853">WD repeat</keyword>
<dbReference type="PROSITE" id="PS50082">
    <property type="entry name" value="WD_REPEATS_2"/>
    <property type="match status" value="2"/>
</dbReference>
<dbReference type="PANTHER" id="PTHR44156">
    <property type="entry name" value="SUPERNUMERARY LIMBS, ISOFORM B-RELATED"/>
    <property type="match status" value="1"/>
</dbReference>
<evidence type="ECO:0000313" key="4">
    <source>
        <dbReference type="EMBL" id="KAG0016598.1"/>
    </source>
</evidence>
<sequence length="379" mass="41390">MQLYGHEQPNQAGDQQLAVTVNDIKLSYSKNFFISGADDHKTMIWNAETGERVNVLVEDYRSRVNRVAILEDSQKDQDIFATCSEEGLIDIYSLDEYGQIIARNKQLAVPGGKRGISSISFGYGYFWDCLAAGLEGLDNGFNNDGLQGQVAFYDANILARVAVGQLGFRHVSSGTTSRSVSCLSFSSSGKYLVCGTSGRTNAGDDEQGDGILRVFDVHHAKEIETAISGHEDVNLVEFSPCEQYIISCSNSNEVAVFDRRLLSQPLHRLCHQKTDHDSNAGITSALWWPTGLGTSQSMLVSGGGDGAVKLWDIRRAAEDTEVWSFDAMLGPIARMVSSAFFENLIVGGDTGAVSVFTLDHGIVSQYNERPMALLSRDDE</sequence>
<evidence type="ECO:0000313" key="5">
    <source>
        <dbReference type="Proteomes" id="UP000703661"/>
    </source>
</evidence>
<dbReference type="InterPro" id="IPR015943">
    <property type="entry name" value="WD40/YVTN_repeat-like_dom_sf"/>
</dbReference>
<reference evidence="4" key="1">
    <citation type="journal article" date="2020" name="Fungal Divers.">
        <title>Resolving the Mortierellaceae phylogeny through synthesis of multi-gene phylogenetics and phylogenomics.</title>
        <authorList>
            <person name="Vandepol N."/>
            <person name="Liber J."/>
            <person name="Desiro A."/>
            <person name="Na H."/>
            <person name="Kennedy M."/>
            <person name="Barry K."/>
            <person name="Grigoriev I.V."/>
            <person name="Miller A.N."/>
            <person name="O'Donnell K."/>
            <person name="Stajich J.E."/>
            <person name="Bonito G."/>
        </authorList>
    </citation>
    <scope>NUCLEOTIDE SEQUENCE</scope>
    <source>
        <strain evidence="4">NRRL 2769</strain>
    </source>
</reference>
<protein>
    <recommendedName>
        <fullName evidence="6">WD40 repeat-like protein</fullName>
    </recommendedName>
</protein>
<evidence type="ECO:0000256" key="2">
    <source>
        <dbReference type="ARBA" id="ARBA00022737"/>
    </source>
</evidence>
<dbReference type="AlphaFoldDB" id="A0A9P6MWW7"/>
<dbReference type="SUPFAM" id="SSF50978">
    <property type="entry name" value="WD40 repeat-like"/>
    <property type="match status" value="1"/>
</dbReference>
<feature type="repeat" description="WD" evidence="3">
    <location>
        <begin position="297"/>
        <end position="321"/>
    </location>
</feature>
<dbReference type="Pfam" id="PF00400">
    <property type="entry name" value="WD40"/>
    <property type="match status" value="4"/>
</dbReference>
<dbReference type="InterPro" id="IPR053299">
    <property type="entry name" value="ASTRA_WD_repeat"/>
</dbReference>
<dbReference type="InterPro" id="IPR019775">
    <property type="entry name" value="WD40_repeat_CS"/>
</dbReference>
<dbReference type="EMBL" id="JAAAID010000519">
    <property type="protein sequence ID" value="KAG0016598.1"/>
    <property type="molecule type" value="Genomic_DNA"/>
</dbReference>
<feature type="repeat" description="WD" evidence="3">
    <location>
        <begin position="21"/>
        <end position="55"/>
    </location>
</feature>